<dbReference type="InterPro" id="IPR038765">
    <property type="entry name" value="Papain-like_cys_pep_sf"/>
</dbReference>
<comment type="similarity">
    <text evidence="1">Belongs to the peptidase C48 family.</text>
</comment>
<dbReference type="Pfam" id="PF02902">
    <property type="entry name" value="Peptidase_C48"/>
    <property type="match status" value="1"/>
</dbReference>
<feature type="domain" description="Ubiquitin-like protease family profile" evidence="6">
    <location>
        <begin position="1"/>
        <end position="143"/>
    </location>
</feature>
<dbReference type="PROSITE" id="PS50600">
    <property type="entry name" value="ULP_PROTEASE"/>
    <property type="match status" value="1"/>
</dbReference>
<feature type="compositionally biased region" description="Basic residues" evidence="5">
    <location>
        <begin position="280"/>
        <end position="291"/>
    </location>
</feature>
<dbReference type="InterPro" id="IPR003653">
    <property type="entry name" value="Peptidase_C48_C"/>
</dbReference>
<evidence type="ECO:0000256" key="2">
    <source>
        <dbReference type="ARBA" id="ARBA00022670"/>
    </source>
</evidence>
<evidence type="ECO:0000313" key="8">
    <source>
        <dbReference type="Proteomes" id="UP001224775"/>
    </source>
</evidence>
<dbReference type="GO" id="GO:0016929">
    <property type="term" value="F:deSUMOylase activity"/>
    <property type="evidence" value="ECO:0007669"/>
    <property type="project" value="TreeGrafter"/>
</dbReference>
<evidence type="ECO:0000313" key="7">
    <source>
        <dbReference type="EMBL" id="KAK1733797.1"/>
    </source>
</evidence>
<protein>
    <submittedName>
        <fullName evidence="7">C48 family peptidase</fullName>
        <ecNumber evidence="7">3.4.22.-</ecNumber>
    </submittedName>
</protein>
<organism evidence="7 8">
    <name type="scientific">Skeletonema marinoi</name>
    <dbReference type="NCBI Taxonomy" id="267567"/>
    <lineage>
        <taxon>Eukaryota</taxon>
        <taxon>Sar</taxon>
        <taxon>Stramenopiles</taxon>
        <taxon>Ochrophyta</taxon>
        <taxon>Bacillariophyta</taxon>
        <taxon>Coscinodiscophyceae</taxon>
        <taxon>Thalassiosirophycidae</taxon>
        <taxon>Thalassiosirales</taxon>
        <taxon>Skeletonemataceae</taxon>
        <taxon>Skeletonema</taxon>
        <taxon>Skeletonema marinoi-dohrnii complex</taxon>
    </lineage>
</organism>
<evidence type="ECO:0000259" key="6">
    <source>
        <dbReference type="PROSITE" id="PS50600"/>
    </source>
</evidence>
<dbReference type="GO" id="GO:0016926">
    <property type="term" value="P:protein desumoylation"/>
    <property type="evidence" value="ECO:0007669"/>
    <property type="project" value="TreeGrafter"/>
</dbReference>
<feature type="compositionally biased region" description="Low complexity" evidence="5">
    <location>
        <begin position="205"/>
        <end position="214"/>
    </location>
</feature>
<keyword evidence="8" id="KW-1185">Reference proteome</keyword>
<dbReference type="SUPFAM" id="SSF54001">
    <property type="entry name" value="Cysteine proteinases"/>
    <property type="match status" value="1"/>
</dbReference>
<dbReference type="AlphaFoldDB" id="A0AAD9D4T8"/>
<keyword evidence="4" id="KW-0788">Thiol protease</keyword>
<keyword evidence="3 7" id="KW-0378">Hydrolase</keyword>
<name>A0AAD9D4T8_9STRA</name>
<dbReference type="Gene3D" id="3.40.395.10">
    <property type="entry name" value="Adenoviral Proteinase, Chain A"/>
    <property type="match status" value="1"/>
</dbReference>
<evidence type="ECO:0000256" key="4">
    <source>
        <dbReference type="ARBA" id="ARBA00022807"/>
    </source>
</evidence>
<comment type="caution">
    <text evidence="7">The sequence shown here is derived from an EMBL/GenBank/DDBJ whole genome shotgun (WGS) entry which is preliminary data.</text>
</comment>
<sequence length="291" mass="33056">MTSSVCLFFSKLLSTGPHGNNAPCYKFKEVKRWGSQLRRRHGILGLKELYVPINHQQGHWLFLRVQMDTKVITLWDSQGRKEENQLYLQSMLRYLGDVYKSKTGQDEATWKREWELIDDSVNSPRQHSGYDCGVFVITNITLLAQKIPLKRKSQRKTLESGLRFSCGLPVKTAFSTKTNQQRQRRQATAAGAATKSTAKRERKSIAPTSTTSSATKERQKRRRRNNNQRIILGGSRPKGIVHSSDMAPSAQLESMVNRKRSAISVAEGDASRQSMTQRHAPLKKKKGKIQS</sequence>
<dbReference type="Proteomes" id="UP001224775">
    <property type="component" value="Unassembled WGS sequence"/>
</dbReference>
<proteinExistence type="inferred from homology"/>
<evidence type="ECO:0000256" key="3">
    <source>
        <dbReference type="ARBA" id="ARBA00022801"/>
    </source>
</evidence>
<gene>
    <name evidence="7" type="ORF">QTG54_015494</name>
</gene>
<dbReference type="PANTHER" id="PTHR12606">
    <property type="entry name" value="SENTRIN/SUMO-SPECIFIC PROTEASE"/>
    <property type="match status" value="1"/>
</dbReference>
<evidence type="ECO:0000256" key="1">
    <source>
        <dbReference type="ARBA" id="ARBA00005234"/>
    </source>
</evidence>
<dbReference type="PANTHER" id="PTHR12606:SF1">
    <property type="entry name" value="UBIQUITIN-LIKE-SPECIFIC PROTEASE 1A"/>
    <property type="match status" value="1"/>
</dbReference>
<evidence type="ECO:0000256" key="5">
    <source>
        <dbReference type="SAM" id="MobiDB-lite"/>
    </source>
</evidence>
<reference evidence="7" key="1">
    <citation type="submission" date="2023-06" db="EMBL/GenBank/DDBJ databases">
        <title>Survivors Of The Sea: Transcriptome response of Skeletonema marinoi to long-term dormancy.</title>
        <authorList>
            <person name="Pinder M.I.M."/>
            <person name="Kourtchenko O."/>
            <person name="Robertson E.K."/>
            <person name="Larsson T."/>
            <person name="Maumus F."/>
            <person name="Osuna-Cruz C.M."/>
            <person name="Vancaester E."/>
            <person name="Stenow R."/>
            <person name="Vandepoele K."/>
            <person name="Ploug H."/>
            <person name="Bruchert V."/>
            <person name="Godhe A."/>
            <person name="Topel M."/>
        </authorList>
    </citation>
    <scope>NUCLEOTIDE SEQUENCE</scope>
    <source>
        <strain evidence="7">R05AC</strain>
    </source>
</reference>
<feature type="region of interest" description="Disordered" evidence="5">
    <location>
        <begin position="175"/>
        <end position="291"/>
    </location>
</feature>
<dbReference type="GO" id="GO:0005634">
    <property type="term" value="C:nucleus"/>
    <property type="evidence" value="ECO:0007669"/>
    <property type="project" value="TreeGrafter"/>
</dbReference>
<dbReference type="EMBL" id="JATAAI010000044">
    <property type="protein sequence ID" value="KAK1733797.1"/>
    <property type="molecule type" value="Genomic_DNA"/>
</dbReference>
<dbReference type="GO" id="GO:0006508">
    <property type="term" value="P:proteolysis"/>
    <property type="evidence" value="ECO:0007669"/>
    <property type="project" value="UniProtKB-KW"/>
</dbReference>
<keyword evidence="2" id="KW-0645">Protease</keyword>
<dbReference type="EC" id="3.4.22.-" evidence="7"/>
<accession>A0AAD9D4T8</accession>
<feature type="compositionally biased region" description="Low complexity" evidence="5">
    <location>
        <begin position="176"/>
        <end position="196"/>
    </location>
</feature>